<dbReference type="Proteomes" id="UP000195128">
    <property type="component" value="Unassembled WGS sequence"/>
</dbReference>
<accession>A0A244EXV8</accession>
<dbReference type="OrthoDB" id="9757917at2"/>
<evidence type="ECO:0000313" key="3">
    <source>
        <dbReference type="Proteomes" id="UP000195128"/>
    </source>
</evidence>
<dbReference type="AlphaFoldDB" id="A0A244EXV8"/>
<dbReference type="InterPro" id="IPR001736">
    <property type="entry name" value="PLipase_D/transphosphatidylase"/>
</dbReference>
<protein>
    <recommendedName>
        <fullName evidence="1">PLD phosphodiesterase domain-containing protein</fullName>
    </recommendedName>
</protein>
<evidence type="ECO:0000313" key="2">
    <source>
        <dbReference type="EMBL" id="OUM09391.1"/>
    </source>
</evidence>
<dbReference type="Pfam" id="PF13091">
    <property type="entry name" value="PLDc_2"/>
    <property type="match status" value="1"/>
</dbReference>
<dbReference type="SUPFAM" id="SSF56024">
    <property type="entry name" value="Phospholipase D/nuclease"/>
    <property type="match status" value="2"/>
</dbReference>
<dbReference type="GO" id="GO:0030572">
    <property type="term" value="F:phosphatidyltransferase activity"/>
    <property type="evidence" value="ECO:0007669"/>
    <property type="project" value="UniProtKB-ARBA"/>
</dbReference>
<dbReference type="PANTHER" id="PTHR21248">
    <property type="entry name" value="CARDIOLIPIN SYNTHASE"/>
    <property type="match status" value="1"/>
</dbReference>
<dbReference type="Gene3D" id="3.30.870.10">
    <property type="entry name" value="Endonuclease Chain A"/>
    <property type="match status" value="2"/>
</dbReference>
<proteinExistence type="predicted"/>
<gene>
    <name evidence="2" type="ORF">BW686_01475</name>
</gene>
<dbReference type="GO" id="GO:0032049">
    <property type="term" value="P:cardiolipin biosynthetic process"/>
    <property type="evidence" value="ECO:0007669"/>
    <property type="project" value="UniProtKB-ARBA"/>
</dbReference>
<feature type="domain" description="PLD phosphodiesterase" evidence="1">
    <location>
        <begin position="380"/>
        <end position="406"/>
    </location>
</feature>
<name>A0A244EXV8_PSESX</name>
<comment type="caution">
    <text evidence="2">The sequence shown here is derived from an EMBL/GenBank/DDBJ whole genome shotgun (WGS) entry which is preliminary data.</text>
</comment>
<dbReference type="InterPro" id="IPR025202">
    <property type="entry name" value="PLD-like_dom"/>
</dbReference>
<evidence type="ECO:0000259" key="1">
    <source>
        <dbReference type="PROSITE" id="PS50035"/>
    </source>
</evidence>
<reference evidence="2 3" key="1">
    <citation type="submission" date="2017-01" db="EMBL/GenBank/DDBJ databases">
        <authorList>
            <person name="Mah S.A."/>
            <person name="Swanson W.J."/>
            <person name="Moy G.W."/>
            <person name="Vacquier V.D."/>
        </authorList>
    </citation>
    <scope>NUCLEOTIDE SEQUENCE [LARGE SCALE GENOMIC DNA]</scope>
    <source>
        <strain evidence="2">PDD-32b-74</strain>
    </source>
</reference>
<dbReference type="PANTHER" id="PTHR21248:SF22">
    <property type="entry name" value="PHOSPHOLIPASE D"/>
    <property type="match status" value="1"/>
</dbReference>
<dbReference type="EMBL" id="MTSA01000001">
    <property type="protein sequence ID" value="OUM09391.1"/>
    <property type="molecule type" value="Genomic_DNA"/>
</dbReference>
<sequence>MVDNMSTALRPVIVKVPFCQGQHRFKILKGQNWGAVDHLLLQEVVQQPCSAQQLADQSNLPRRLIIEIMIPFMRVGWVQLVKNDQGYFFQATDRGLVVASSDELPIEKDPILSFRQFIIDPVTGQCYRVGSRQQSFQIYSDFKIAEILRNKASITSELIIRNARTQPDLIDVLECVAEDDEEVIGYEEHALERPYSSNIRYAIAVVDEHDYISGVPDISPELRAQIIESARKMSEHIDMRNLQSSIESPDTLPFKSFEGASIDHLYVEHRIAVDQYQLVLGPEEHEAHLIKMISNAKNRLIIHSTFINPTNLEKLIPNLMDAARRYVQIDILWGHVEPDEAVKIQQYEETLKYLNGLNRRIQNEGLGTLFVVHVEPTNSHSKFIIADDHDDEFAVTLGSCNWLASGFNRFEASVSIQNTQIVVEMLTIASRLARGLSRVSNNLSRELAVLARNIKKTGMDISRPKASEVAGIGVQLVLKSQHHEFIRKARDEAAHQIFVCSHRISHFADRPIIAPLIASVGAPNAISAEIYYGALSGGMKSADAATLSERLAGQGIKIEKASRPMIHAKILTWDHDNAVITSLNWLSASTTGDNYDEIGIYLRGDDVATKVKESFINYVKA</sequence>
<dbReference type="PROSITE" id="PS50035">
    <property type="entry name" value="PLD"/>
    <property type="match status" value="1"/>
</dbReference>
<organism evidence="2 3">
    <name type="scientific">Pseudomonas syringae</name>
    <dbReference type="NCBI Taxonomy" id="317"/>
    <lineage>
        <taxon>Bacteria</taxon>
        <taxon>Pseudomonadati</taxon>
        <taxon>Pseudomonadota</taxon>
        <taxon>Gammaproteobacteria</taxon>
        <taxon>Pseudomonadales</taxon>
        <taxon>Pseudomonadaceae</taxon>
        <taxon>Pseudomonas</taxon>
    </lineage>
</organism>